<dbReference type="InterPro" id="IPR011453">
    <property type="entry name" value="DUF1559"/>
</dbReference>
<dbReference type="Proteomes" id="UP000325286">
    <property type="component" value="Chromosome"/>
</dbReference>
<dbReference type="AlphaFoldDB" id="A0A5B9QYS0"/>
<dbReference type="OrthoDB" id="285651at2"/>
<dbReference type="Pfam" id="PF07596">
    <property type="entry name" value="SBP_bac_10"/>
    <property type="match status" value="1"/>
</dbReference>
<protein>
    <recommendedName>
        <fullName evidence="3">DUF1559 domain-containing protein</fullName>
    </recommendedName>
</protein>
<evidence type="ECO:0000256" key="2">
    <source>
        <dbReference type="SAM" id="Phobius"/>
    </source>
</evidence>
<feature type="transmembrane region" description="Helical" evidence="2">
    <location>
        <begin position="40"/>
        <end position="62"/>
    </location>
</feature>
<feature type="domain" description="DUF1559" evidence="3">
    <location>
        <begin position="438"/>
        <end position="534"/>
    </location>
</feature>
<name>A0A5B9QYS0_9BACT</name>
<dbReference type="EMBL" id="CP042914">
    <property type="protein sequence ID" value="QEG39103.1"/>
    <property type="molecule type" value="Genomic_DNA"/>
</dbReference>
<keyword evidence="2" id="KW-1133">Transmembrane helix</keyword>
<keyword evidence="2" id="KW-0812">Transmembrane</keyword>
<evidence type="ECO:0000313" key="5">
    <source>
        <dbReference type="Proteomes" id="UP000325286"/>
    </source>
</evidence>
<feature type="region of interest" description="Disordered" evidence="1">
    <location>
        <begin position="1"/>
        <end position="35"/>
    </location>
</feature>
<organism evidence="4 5">
    <name type="scientific">Roseimaritima ulvae</name>
    <dbReference type="NCBI Taxonomy" id="980254"/>
    <lineage>
        <taxon>Bacteria</taxon>
        <taxon>Pseudomonadati</taxon>
        <taxon>Planctomycetota</taxon>
        <taxon>Planctomycetia</taxon>
        <taxon>Pirellulales</taxon>
        <taxon>Pirellulaceae</taxon>
        <taxon>Roseimaritima</taxon>
    </lineage>
</organism>
<keyword evidence="5" id="KW-1185">Reference proteome</keyword>
<feature type="compositionally biased region" description="Basic and acidic residues" evidence="1">
    <location>
        <begin position="20"/>
        <end position="30"/>
    </location>
</feature>
<keyword evidence="2" id="KW-0472">Membrane</keyword>
<dbReference type="PANTHER" id="PTHR30093:SF2">
    <property type="entry name" value="TYPE II SECRETION SYSTEM PROTEIN H"/>
    <property type="match status" value="1"/>
</dbReference>
<gene>
    <name evidence="4" type="ORF">UC8_10640</name>
</gene>
<dbReference type="PANTHER" id="PTHR30093">
    <property type="entry name" value="GENERAL SECRETION PATHWAY PROTEIN G"/>
    <property type="match status" value="1"/>
</dbReference>
<dbReference type="KEGG" id="rul:UC8_10640"/>
<evidence type="ECO:0000256" key="1">
    <source>
        <dbReference type="SAM" id="MobiDB-lite"/>
    </source>
</evidence>
<evidence type="ECO:0000259" key="3">
    <source>
        <dbReference type="Pfam" id="PF07596"/>
    </source>
</evidence>
<sequence>MNQDKPGAEPLQDDQSAASDRGDATKDPKEAMASPPRKPFGCLALSATCFGMLLLLLAVFVYTNLIRQPQLKISKATTYITEPLTEEGTRVDYFAAFEDEFYESGMKPEDNGYRLMVAALGDIADNDGQDRAPAAQYYQKLGLDPEVAPTMSYIEPYEFLDQYASAEGLDEEQAWELYDQLSQPWTLDEFPMMEPWLEQNGPVLDLLAEAVRYPAFRFPVLRDSDNATLHNSHSFDEIHTARSFARMLQARAYYRIGTGEIDGAIDDVISCARLGRHTASQGTMVSCLVGIALEGVAGSVAIAASQDAQPSTEQIQRLIDELDALPPRPTTAQMLLAERYVALDYLQSLAHGDESLAELFSNWEHRGFQSNIAVVKSPIDWNIVTQRVNEHFDVLATGQALQLPDIKSLSTPIIGERSRRFADMFGTQYVPGFQASAEAEHRLECMKNLQRISLAMLLYEREYGTLPPAYSVDAAGKPLHSWRVLLLPYLGEQKLWSKLRLDESWDSEHNRQFHDVVVSRYQCPSAELPPGQTTYSVVVGEDTAFHRSEGKALDDFGAHLALVVEREQAVCWMDPMSELPQSIAFEGINRNNAGLGSLHLGGLNIGFRDGGATFISETYELSKLQGWLDGTAETRDW</sequence>
<evidence type="ECO:0000313" key="4">
    <source>
        <dbReference type="EMBL" id="QEG39103.1"/>
    </source>
</evidence>
<reference evidence="4 5" key="1">
    <citation type="submission" date="2019-08" db="EMBL/GenBank/DDBJ databases">
        <title>Deep-cultivation of Planctomycetes and their phenomic and genomic characterization uncovers novel biology.</title>
        <authorList>
            <person name="Wiegand S."/>
            <person name="Jogler M."/>
            <person name="Boedeker C."/>
            <person name="Pinto D."/>
            <person name="Vollmers J."/>
            <person name="Rivas-Marin E."/>
            <person name="Kohn T."/>
            <person name="Peeters S.H."/>
            <person name="Heuer A."/>
            <person name="Rast P."/>
            <person name="Oberbeckmann S."/>
            <person name="Bunk B."/>
            <person name="Jeske O."/>
            <person name="Meyerdierks A."/>
            <person name="Storesund J.E."/>
            <person name="Kallscheuer N."/>
            <person name="Luecker S."/>
            <person name="Lage O.M."/>
            <person name="Pohl T."/>
            <person name="Merkel B.J."/>
            <person name="Hornburger P."/>
            <person name="Mueller R.-W."/>
            <person name="Bruemmer F."/>
            <person name="Labrenz M."/>
            <person name="Spormann A.M."/>
            <person name="Op den Camp H."/>
            <person name="Overmann J."/>
            <person name="Amann R."/>
            <person name="Jetten M.S.M."/>
            <person name="Mascher T."/>
            <person name="Medema M.H."/>
            <person name="Devos D.P."/>
            <person name="Kaster A.-K."/>
            <person name="Ovreas L."/>
            <person name="Rohde M."/>
            <person name="Galperin M.Y."/>
            <person name="Jogler C."/>
        </authorList>
    </citation>
    <scope>NUCLEOTIDE SEQUENCE [LARGE SCALE GENOMIC DNA]</scope>
    <source>
        <strain evidence="4 5">UC8</strain>
    </source>
</reference>
<proteinExistence type="predicted"/>
<accession>A0A5B9QYS0</accession>